<organism evidence="2 4">
    <name type="scientific">Kurthia zopfii</name>
    <dbReference type="NCBI Taxonomy" id="1650"/>
    <lineage>
        <taxon>Bacteria</taxon>
        <taxon>Bacillati</taxon>
        <taxon>Bacillota</taxon>
        <taxon>Bacilli</taxon>
        <taxon>Bacillales</taxon>
        <taxon>Caryophanaceae</taxon>
        <taxon>Kurthia</taxon>
    </lineage>
</organism>
<name>A0A8B4QCX5_9BACL</name>
<reference evidence="3 5" key="2">
    <citation type="submission" date="2019-03" db="EMBL/GenBank/DDBJ databases">
        <title>Genomic Encyclopedia of Type Strains, Phase IV (KMG-IV): sequencing the most valuable type-strain genomes for metagenomic binning, comparative biology and taxonomic classification.</title>
        <authorList>
            <person name="Goeker M."/>
        </authorList>
    </citation>
    <scope>NUCLEOTIDE SEQUENCE [LARGE SCALE GENOMIC DNA]</scope>
    <source>
        <strain evidence="3 5">DSM 20580</strain>
    </source>
</reference>
<evidence type="ECO:0000313" key="3">
    <source>
        <dbReference type="EMBL" id="TDR34350.1"/>
    </source>
</evidence>
<gene>
    <name evidence="3" type="ORF">DFR61_1405</name>
    <name evidence="2" type="ORF">NCTC10597_02289</name>
</gene>
<feature type="coiled-coil region" evidence="1">
    <location>
        <begin position="24"/>
        <end position="97"/>
    </location>
</feature>
<dbReference type="RefSeq" id="WP_109350622.1">
    <property type="nucleotide sequence ID" value="NZ_BJUE01000048.1"/>
</dbReference>
<comment type="caution">
    <text evidence="2">The sequence shown here is derived from an EMBL/GenBank/DDBJ whole genome shotgun (WGS) entry which is preliminary data.</text>
</comment>
<dbReference type="EMBL" id="UGNP01000001">
    <property type="protein sequence ID" value="STX10542.1"/>
    <property type="molecule type" value="Genomic_DNA"/>
</dbReference>
<dbReference type="Proteomes" id="UP000254330">
    <property type="component" value="Unassembled WGS sequence"/>
</dbReference>
<keyword evidence="5" id="KW-1185">Reference proteome</keyword>
<protein>
    <submittedName>
        <fullName evidence="2">Uncharacterized protein</fullName>
    </submittedName>
</protein>
<dbReference type="AlphaFoldDB" id="A0A8B4QCX5"/>
<sequence length="120" mass="14314">MRTGKIPPQKILNLICKLFGGQFIDDLEVQKNESIKHLIEMKNQKIEELLNEKENLINKLSSYEKHNQELMATINKLKKVEFELKEFKEKFNNKKNHIMPKFPSNDSEVNKILKWEDEDE</sequence>
<reference evidence="2 4" key="1">
    <citation type="submission" date="2018-06" db="EMBL/GenBank/DDBJ databases">
        <authorList>
            <consortium name="Pathogen Informatics"/>
            <person name="Doyle S."/>
        </authorList>
    </citation>
    <scope>NUCLEOTIDE SEQUENCE [LARGE SCALE GENOMIC DNA]</scope>
    <source>
        <strain evidence="2 4">NCTC10597</strain>
    </source>
</reference>
<accession>A0A8B4QCX5</accession>
<evidence type="ECO:0000256" key="1">
    <source>
        <dbReference type="SAM" id="Coils"/>
    </source>
</evidence>
<evidence type="ECO:0000313" key="2">
    <source>
        <dbReference type="EMBL" id="STX10542.1"/>
    </source>
</evidence>
<proteinExistence type="predicted"/>
<evidence type="ECO:0000313" key="5">
    <source>
        <dbReference type="Proteomes" id="UP000294641"/>
    </source>
</evidence>
<evidence type="ECO:0000313" key="4">
    <source>
        <dbReference type="Proteomes" id="UP000254330"/>
    </source>
</evidence>
<keyword evidence="1" id="KW-0175">Coiled coil</keyword>
<dbReference type="Proteomes" id="UP000294641">
    <property type="component" value="Unassembled WGS sequence"/>
</dbReference>
<dbReference type="EMBL" id="SNZG01000040">
    <property type="protein sequence ID" value="TDR34350.1"/>
    <property type="molecule type" value="Genomic_DNA"/>
</dbReference>